<reference evidence="3 4" key="1">
    <citation type="journal article" date="2015" name="Nature">
        <title>rRNA introns, odd ribosomes, and small enigmatic genomes across a large radiation of phyla.</title>
        <authorList>
            <person name="Brown C.T."/>
            <person name="Hug L.A."/>
            <person name="Thomas B.C."/>
            <person name="Sharon I."/>
            <person name="Castelle C.J."/>
            <person name="Singh A."/>
            <person name="Wilkins M.J."/>
            <person name="Williams K.H."/>
            <person name="Banfield J.F."/>
        </authorList>
    </citation>
    <scope>NUCLEOTIDE SEQUENCE [LARGE SCALE GENOMIC DNA]</scope>
</reference>
<evidence type="ECO:0000313" key="4">
    <source>
        <dbReference type="Proteomes" id="UP000034617"/>
    </source>
</evidence>
<name>A0A0G1GYB3_9BACT</name>
<dbReference type="InterPro" id="IPR028098">
    <property type="entry name" value="Glyco_trans_4-like_N"/>
</dbReference>
<keyword evidence="1 3" id="KW-0808">Transferase</keyword>
<comment type="caution">
    <text evidence="3">The sequence shown here is derived from an EMBL/GenBank/DDBJ whole genome shotgun (WGS) entry which is preliminary data.</text>
</comment>
<organism evidence="3 4">
    <name type="scientific">Candidatus Gottesmanbacteria bacterium GW2011_GWB1_44_11c</name>
    <dbReference type="NCBI Taxonomy" id="1618447"/>
    <lineage>
        <taxon>Bacteria</taxon>
        <taxon>Candidatus Gottesmaniibacteriota</taxon>
    </lineage>
</organism>
<gene>
    <name evidence="3" type="ORF">UW22_C0001G0084</name>
</gene>
<evidence type="ECO:0000256" key="1">
    <source>
        <dbReference type="ARBA" id="ARBA00022679"/>
    </source>
</evidence>
<dbReference type="GO" id="GO:0009103">
    <property type="term" value="P:lipopolysaccharide biosynthetic process"/>
    <property type="evidence" value="ECO:0007669"/>
    <property type="project" value="TreeGrafter"/>
</dbReference>
<evidence type="ECO:0000313" key="3">
    <source>
        <dbReference type="EMBL" id="KKT39173.1"/>
    </source>
</evidence>
<proteinExistence type="predicted"/>
<accession>A0A0G1GYB3</accession>
<dbReference type="Pfam" id="PF13439">
    <property type="entry name" value="Glyco_transf_4"/>
    <property type="match status" value="1"/>
</dbReference>
<dbReference type="AlphaFoldDB" id="A0A0G1GYB3"/>
<feature type="domain" description="Glycosyltransferase subfamily 4-like N-terminal" evidence="2">
    <location>
        <begin position="20"/>
        <end position="178"/>
    </location>
</feature>
<evidence type="ECO:0000259" key="2">
    <source>
        <dbReference type="Pfam" id="PF13439"/>
    </source>
</evidence>
<dbReference type="SUPFAM" id="SSF53756">
    <property type="entry name" value="UDP-Glycosyltransferase/glycogen phosphorylase"/>
    <property type="match status" value="1"/>
</dbReference>
<sequence>MMNLRIIGINTLFMIPGGVGGTEQNLRAALTSLEKQDLEHSYVVFCNIENYATFQFTNPLWKKVLCPIRAAIRPLRIIFEQLILPLLVIKETCDVLHSFGYFGPLICPAKHIVTIHDCNWRDHPEDFGFFERYTMKMLIELNMRYCSSIMSVSEFTKRRLIHYFSHLKRKIHVIQSCVSEAFLKEAKKKHMHPLYQKRFVLCVSGMYPHKKIPYLLDLWKEISKINTELHLVLIGKNGKDEHRISGV</sequence>
<dbReference type="GO" id="GO:0016757">
    <property type="term" value="F:glycosyltransferase activity"/>
    <property type="evidence" value="ECO:0007669"/>
    <property type="project" value="TreeGrafter"/>
</dbReference>
<dbReference type="EMBL" id="LCHM01000001">
    <property type="protein sequence ID" value="KKT39173.1"/>
    <property type="molecule type" value="Genomic_DNA"/>
</dbReference>
<dbReference type="PANTHER" id="PTHR46401:SF2">
    <property type="entry name" value="GLYCOSYLTRANSFERASE WBBK-RELATED"/>
    <property type="match status" value="1"/>
</dbReference>
<dbReference type="PANTHER" id="PTHR46401">
    <property type="entry name" value="GLYCOSYLTRANSFERASE WBBK-RELATED"/>
    <property type="match status" value="1"/>
</dbReference>
<protein>
    <submittedName>
        <fullName evidence="3">Glycosyl transferase group 1</fullName>
    </submittedName>
</protein>
<dbReference type="Gene3D" id="3.40.50.2000">
    <property type="entry name" value="Glycogen Phosphorylase B"/>
    <property type="match status" value="2"/>
</dbReference>
<dbReference type="Proteomes" id="UP000034617">
    <property type="component" value="Unassembled WGS sequence"/>
</dbReference>